<reference evidence="1 2" key="1">
    <citation type="journal article" date="2016" name="Int. J. Syst. Evol. Microbiol.">
        <title>Nocardioides albidus sp. nov., an actinobacterium isolated from garden soil.</title>
        <authorList>
            <person name="Singh H."/>
            <person name="Du J."/>
            <person name="Trinh H."/>
            <person name="Won K."/>
            <person name="Yang J.E."/>
            <person name="Yin C."/>
            <person name="Kook M."/>
            <person name="Yi T.H."/>
        </authorList>
    </citation>
    <scope>NUCLEOTIDE SEQUENCE [LARGE SCALE GENOMIC DNA]</scope>
    <source>
        <strain evidence="1 2">CCTCC AB 2015297</strain>
    </source>
</reference>
<organism evidence="1 2">
    <name type="scientific">Nocardioides albidus</name>
    <dbReference type="NCBI Taxonomy" id="1517589"/>
    <lineage>
        <taxon>Bacteria</taxon>
        <taxon>Bacillati</taxon>
        <taxon>Actinomycetota</taxon>
        <taxon>Actinomycetes</taxon>
        <taxon>Propionibacteriales</taxon>
        <taxon>Nocardioidaceae</taxon>
        <taxon>Nocardioides</taxon>
    </lineage>
</organism>
<dbReference type="InterPro" id="IPR036188">
    <property type="entry name" value="FAD/NAD-bd_sf"/>
</dbReference>
<comment type="caution">
    <text evidence="1">The sequence shown here is derived from an EMBL/GenBank/DDBJ whole genome shotgun (WGS) entry which is preliminary data.</text>
</comment>
<sequence>MQLETDYLVVGAGASGMAFVDALIEHSDADVIMVDRRHKPGGHWHDAYPFVRLHQPAAAYGVSSTMLGGDRIDLAGVNAGMYELSSAAEICSYFSEVMDRVLLPSGQVRFLAMSEYREVAPGDHRIVSLLTGEKVKVKVRKRLVDATFIEPEIPATRRPPYEIEPGVQVVPPNDLVTLGSVPAGFTVLGAGKTAMDVCTWLLEHGVPPGSITWVRSRDVWSVNREWTQPLDLVLAQARYGAAWMRAAAESASGAEMALRLEEAGLFLRVDRSVAPTGYRGATISPAEMDGLRRIDDVVRAGRVRRLTGAGMEFENGTRVAQPAGRIYVDCTATGLRTIDPQPVFESGRITVQYVTPGFACWSAATLGVIEALLDDDALKEHLSLPVVYTGHIDDLMSFTNTYLESAARRNAIPELRSWSRETRLNPARGMSEHVGDPEVSAALEESRKWRGPALENLARRTPVGAV</sequence>
<keyword evidence="2" id="KW-1185">Reference proteome</keyword>
<dbReference type="Gene3D" id="3.50.50.60">
    <property type="entry name" value="FAD/NAD(P)-binding domain"/>
    <property type="match status" value="1"/>
</dbReference>
<evidence type="ECO:0008006" key="3">
    <source>
        <dbReference type="Google" id="ProtNLM"/>
    </source>
</evidence>
<dbReference type="AlphaFoldDB" id="A0A5C4W302"/>
<dbReference type="Pfam" id="PF13450">
    <property type="entry name" value="NAD_binding_8"/>
    <property type="match status" value="1"/>
</dbReference>
<proteinExistence type="predicted"/>
<accession>A0A5C4W302</accession>
<dbReference type="EMBL" id="VDMP01000021">
    <property type="protein sequence ID" value="TNM41926.1"/>
    <property type="molecule type" value="Genomic_DNA"/>
</dbReference>
<evidence type="ECO:0000313" key="1">
    <source>
        <dbReference type="EMBL" id="TNM41926.1"/>
    </source>
</evidence>
<dbReference type="SUPFAM" id="SSF51905">
    <property type="entry name" value="FAD/NAD(P)-binding domain"/>
    <property type="match status" value="1"/>
</dbReference>
<evidence type="ECO:0000313" key="2">
    <source>
        <dbReference type="Proteomes" id="UP000313231"/>
    </source>
</evidence>
<gene>
    <name evidence="1" type="ORF">FHP29_08105</name>
</gene>
<dbReference type="Proteomes" id="UP000313231">
    <property type="component" value="Unassembled WGS sequence"/>
</dbReference>
<name>A0A5C4W302_9ACTN</name>
<dbReference type="RefSeq" id="WP_139622366.1">
    <property type="nucleotide sequence ID" value="NZ_VDMP01000021.1"/>
</dbReference>
<dbReference type="OrthoDB" id="9773233at2"/>
<protein>
    <recommendedName>
        <fullName evidence="3">NAD(P)/FAD-dependent oxidoreductase</fullName>
    </recommendedName>
</protein>